<feature type="non-terminal residue" evidence="2">
    <location>
        <position position="763"/>
    </location>
</feature>
<proteinExistence type="predicted"/>
<evidence type="ECO:0000256" key="1">
    <source>
        <dbReference type="SAM" id="MobiDB-lite"/>
    </source>
</evidence>
<feature type="region of interest" description="Disordered" evidence="1">
    <location>
        <begin position="474"/>
        <end position="496"/>
    </location>
</feature>
<name>A0ABN7WGZ0_GIGMA</name>
<gene>
    <name evidence="2" type="ORF">GMARGA_LOCUS30661</name>
</gene>
<reference evidence="2 3" key="1">
    <citation type="submission" date="2021-06" db="EMBL/GenBank/DDBJ databases">
        <authorList>
            <person name="Kallberg Y."/>
            <person name="Tangrot J."/>
            <person name="Rosling A."/>
        </authorList>
    </citation>
    <scope>NUCLEOTIDE SEQUENCE [LARGE SCALE GENOMIC DNA]</scope>
    <source>
        <strain evidence="2 3">120-4 pot B 10/14</strain>
    </source>
</reference>
<protein>
    <submittedName>
        <fullName evidence="2">35063_t:CDS:1</fullName>
    </submittedName>
</protein>
<evidence type="ECO:0000313" key="2">
    <source>
        <dbReference type="EMBL" id="CAG8831428.1"/>
    </source>
</evidence>
<sequence length="763" mass="87459">MSTELYDKIYNFLTTAENKKINAISVVYLGMKKDRWIEQSELKATVKRAVEFASNMRMESSRQLRISQILSQFDNAFEGVSGLYDMGAIKSDKEKPLDFDKIKKNINSLKDKLQKDNTALYQHLYSAVSSYTINKLTWKDPLASQVISDKSEIVENLRTNYKKAFEKIKRDMKPPSILRIRGMCEEFVSNFINRNYQNLLPEKLTHNKTWKESEETILDIVKEVFIILEDIWVNPAFNSNLAESLNEGTYQSTVIFLLIKAILKNLPFGFSSFISTCERQSIAISDRKGEGNIGRKPDMMYVVKYLDAFFEIMYLECSRLYCNQQKKTDDEIKLWRECNDGMYYTRKILKPEKDQFGIIGIQIAGNMMHLNVLVRDKTNINRYYHIQTSEIPVRASNPNIVTDFIETLLLLRNILITNISLLYHGVVCVSERQKEDYTTEIKLQTRVNTNEQDTSLIEDISQSSACLESPVTLEARRNARGTSSNSPSIEDHSDKDYRVSINASQLKAEPASLEDKEIDEFLDSKYKEKVSEEIIQSIKEKKLRDQETIITSQNTAPIISHEQGFIQEISAGNDASPSIQDYNFISPDHVTEISLTSGQEKLSILQNIAHLYEKACDAEDESIKANQAEILCWSDFIIVLDRSLDEIMNRDKVKYTDGQDNSSDNLFETETRSSASSKLLEAKVNISTKSISTDSKKLSDTGISIPPISQVNTFNKTRLPISVLPDDPEEKRNHIIKMVLEQFPYLTLKYSNEYGDYFTCSVS</sequence>
<dbReference type="EMBL" id="CAJVQB010043787">
    <property type="protein sequence ID" value="CAG8831428.1"/>
    <property type="molecule type" value="Genomic_DNA"/>
</dbReference>
<accession>A0ABN7WGZ0</accession>
<keyword evidence="3" id="KW-1185">Reference proteome</keyword>
<dbReference type="Proteomes" id="UP000789901">
    <property type="component" value="Unassembled WGS sequence"/>
</dbReference>
<organism evidence="2 3">
    <name type="scientific">Gigaspora margarita</name>
    <dbReference type="NCBI Taxonomy" id="4874"/>
    <lineage>
        <taxon>Eukaryota</taxon>
        <taxon>Fungi</taxon>
        <taxon>Fungi incertae sedis</taxon>
        <taxon>Mucoromycota</taxon>
        <taxon>Glomeromycotina</taxon>
        <taxon>Glomeromycetes</taxon>
        <taxon>Diversisporales</taxon>
        <taxon>Gigasporaceae</taxon>
        <taxon>Gigaspora</taxon>
    </lineage>
</organism>
<comment type="caution">
    <text evidence="2">The sequence shown here is derived from an EMBL/GenBank/DDBJ whole genome shotgun (WGS) entry which is preliminary data.</text>
</comment>
<evidence type="ECO:0000313" key="3">
    <source>
        <dbReference type="Proteomes" id="UP000789901"/>
    </source>
</evidence>